<keyword evidence="2" id="KW-0560">Oxidoreductase</keyword>
<evidence type="ECO:0000313" key="2">
    <source>
        <dbReference type="EMBL" id="EXI65640.1"/>
    </source>
</evidence>
<organism evidence="2 3">
    <name type="scientific">Candidatus Accumulibacter adjunctus</name>
    <dbReference type="NCBI Taxonomy" id="1454001"/>
    <lineage>
        <taxon>Bacteria</taxon>
        <taxon>Pseudomonadati</taxon>
        <taxon>Pseudomonadota</taxon>
        <taxon>Betaproteobacteria</taxon>
        <taxon>Candidatus Accumulibacter</taxon>
    </lineage>
</organism>
<comment type="caution">
    <text evidence="2">The sequence shown here is derived from an EMBL/GenBank/DDBJ whole genome shotgun (WGS) entry which is preliminary data.</text>
</comment>
<evidence type="ECO:0000313" key="3">
    <source>
        <dbReference type="Proteomes" id="UP000020218"/>
    </source>
</evidence>
<keyword evidence="3" id="KW-1185">Reference proteome</keyword>
<dbReference type="EC" id="1.-.-.-" evidence="2"/>
<dbReference type="InterPro" id="IPR007138">
    <property type="entry name" value="ABM_dom"/>
</dbReference>
<dbReference type="PANTHER" id="PTHR33336">
    <property type="entry name" value="QUINOL MONOOXYGENASE YGIN-RELATED"/>
    <property type="match status" value="1"/>
</dbReference>
<dbReference type="PANTHER" id="PTHR33336:SF3">
    <property type="entry name" value="ABM DOMAIN-CONTAINING PROTEIN"/>
    <property type="match status" value="1"/>
</dbReference>
<evidence type="ECO:0000259" key="1">
    <source>
        <dbReference type="PROSITE" id="PS51725"/>
    </source>
</evidence>
<dbReference type="STRING" id="1454001.AW08_03011"/>
<dbReference type="Gene3D" id="3.30.70.100">
    <property type="match status" value="1"/>
</dbReference>
<accession>A0A011NMH3</accession>
<dbReference type="EMBL" id="JFAX01000020">
    <property type="protein sequence ID" value="EXI65640.1"/>
    <property type="molecule type" value="Genomic_DNA"/>
</dbReference>
<dbReference type="AlphaFoldDB" id="A0A011NMH3"/>
<name>A0A011NMH3_9PROT</name>
<protein>
    <submittedName>
        <fullName evidence="2">Monooxygenase</fullName>
        <ecNumber evidence="2">1.-.-.-</ecNumber>
    </submittedName>
</protein>
<keyword evidence="2" id="KW-0503">Monooxygenase</keyword>
<dbReference type="Proteomes" id="UP000020218">
    <property type="component" value="Unassembled WGS sequence"/>
</dbReference>
<dbReference type="InterPro" id="IPR011008">
    <property type="entry name" value="Dimeric_a/b-barrel"/>
</dbReference>
<dbReference type="Pfam" id="PF03992">
    <property type="entry name" value="ABM"/>
    <property type="match status" value="1"/>
</dbReference>
<dbReference type="PATRIC" id="fig|1454001.3.peg.3058"/>
<sequence length="95" mass="10347">MIRIMARLAAHAGCEEKLQAVLVELALASRSEAGCLGYELFHNQDAACEFVTVERWSDQAAADGHLATAHVARAIEQAGVLLAQPPLIHRFRQLV</sequence>
<proteinExistence type="predicted"/>
<feature type="domain" description="ABM" evidence="1">
    <location>
        <begin position="2"/>
        <end position="91"/>
    </location>
</feature>
<gene>
    <name evidence="2" type="ORF">AW08_03011</name>
</gene>
<dbReference type="PROSITE" id="PS51725">
    <property type="entry name" value="ABM"/>
    <property type="match status" value="1"/>
</dbReference>
<dbReference type="InterPro" id="IPR050744">
    <property type="entry name" value="AI-2_Isomerase_LsrG"/>
</dbReference>
<dbReference type="GO" id="GO:0004497">
    <property type="term" value="F:monooxygenase activity"/>
    <property type="evidence" value="ECO:0007669"/>
    <property type="project" value="UniProtKB-KW"/>
</dbReference>
<dbReference type="SUPFAM" id="SSF54909">
    <property type="entry name" value="Dimeric alpha+beta barrel"/>
    <property type="match status" value="1"/>
</dbReference>
<reference evidence="2" key="1">
    <citation type="submission" date="2014-02" db="EMBL/GenBank/DDBJ databases">
        <title>Expanding our view of genomic diversity in Candidatus Accumulibacter clades.</title>
        <authorList>
            <person name="Skennerton C.T."/>
            <person name="Barr J.J."/>
            <person name="Slater F.R."/>
            <person name="Bond P.L."/>
            <person name="Tyson G.W."/>
        </authorList>
    </citation>
    <scope>NUCLEOTIDE SEQUENCE [LARGE SCALE GENOMIC DNA]</scope>
</reference>